<keyword evidence="3 8" id="KW-0479">Metal-binding</keyword>
<evidence type="ECO:0000256" key="7">
    <source>
        <dbReference type="ARBA" id="ARBA00023163"/>
    </source>
</evidence>
<dbReference type="GO" id="GO:0045892">
    <property type="term" value="P:negative regulation of DNA-templated transcription"/>
    <property type="evidence" value="ECO:0007669"/>
    <property type="project" value="TreeGrafter"/>
</dbReference>
<dbReference type="GO" id="GO:0005737">
    <property type="term" value="C:cytoplasm"/>
    <property type="evidence" value="ECO:0007669"/>
    <property type="project" value="UniProtKB-SubCell"/>
</dbReference>
<dbReference type="GO" id="GO:0008270">
    <property type="term" value="F:zinc ion binding"/>
    <property type="evidence" value="ECO:0007669"/>
    <property type="project" value="TreeGrafter"/>
</dbReference>
<dbReference type="GO" id="GO:1900376">
    <property type="term" value="P:regulation of secondary metabolite biosynthetic process"/>
    <property type="evidence" value="ECO:0007669"/>
    <property type="project" value="TreeGrafter"/>
</dbReference>
<evidence type="ECO:0000256" key="6">
    <source>
        <dbReference type="ARBA" id="ARBA00023125"/>
    </source>
</evidence>
<dbReference type="InterPro" id="IPR002481">
    <property type="entry name" value="FUR"/>
</dbReference>
<comment type="subcellular location">
    <subcellularLocation>
        <location evidence="9">Cytoplasm</location>
    </subcellularLocation>
</comment>
<evidence type="ECO:0000256" key="5">
    <source>
        <dbReference type="ARBA" id="ARBA00023015"/>
    </source>
</evidence>
<keyword evidence="8 9" id="KW-0408">Iron</keyword>
<feature type="binding site" evidence="8">
    <location>
        <position position="129"/>
    </location>
    <ligand>
        <name>Fe cation</name>
        <dbReference type="ChEBI" id="CHEBI:24875"/>
    </ligand>
</feature>
<dbReference type="CDD" id="cd07153">
    <property type="entry name" value="Fur_like"/>
    <property type="match status" value="1"/>
</dbReference>
<evidence type="ECO:0000313" key="11">
    <source>
        <dbReference type="Proteomes" id="UP000031258"/>
    </source>
</evidence>
<dbReference type="InterPro" id="IPR043135">
    <property type="entry name" value="Fur_C"/>
</dbReference>
<evidence type="ECO:0000256" key="3">
    <source>
        <dbReference type="ARBA" id="ARBA00022723"/>
    </source>
</evidence>
<dbReference type="STRING" id="86105.NF27_EY01120"/>
<evidence type="ECO:0000256" key="9">
    <source>
        <dbReference type="RuleBase" id="RU364037"/>
    </source>
</evidence>
<reference evidence="10 11" key="1">
    <citation type="submission" date="2014-11" db="EMBL/GenBank/DDBJ databases">
        <title>A Rickettsiales Symbiont of Amoebae With Ancient Features.</title>
        <authorList>
            <person name="Schulz F."/>
            <person name="Martijn J."/>
            <person name="Wascher F."/>
            <person name="Kostanjsek R."/>
            <person name="Ettema T.J."/>
            <person name="Horn M."/>
        </authorList>
    </citation>
    <scope>NUCLEOTIDE SEQUENCE [LARGE SCALE GENOMIC DNA]</scope>
    <source>
        <strain evidence="10 11">UWC36</strain>
    </source>
</reference>
<feature type="binding site" evidence="8">
    <location>
        <position position="91"/>
    </location>
    <ligand>
        <name>Fe cation</name>
        <dbReference type="ChEBI" id="CHEBI:24875"/>
    </ligand>
</feature>
<keyword evidence="4 9" id="KW-0862">Zinc</keyword>
<keyword evidence="11" id="KW-1185">Reference proteome</keyword>
<comment type="similarity">
    <text evidence="1 9">Belongs to the Fur family.</text>
</comment>
<evidence type="ECO:0000256" key="2">
    <source>
        <dbReference type="ARBA" id="ARBA00022491"/>
    </source>
</evidence>
<dbReference type="InterPro" id="IPR036390">
    <property type="entry name" value="WH_DNA-bd_sf"/>
</dbReference>
<comment type="cofactor">
    <cofactor evidence="8">
        <name>Mn(2+)</name>
        <dbReference type="ChEBI" id="CHEBI:29035"/>
    </cofactor>
    <cofactor evidence="8">
        <name>Fe(2+)</name>
        <dbReference type="ChEBI" id="CHEBI:29033"/>
    </cofactor>
    <text evidence="8">Binds 1 Mn(2+) or Fe(2+) ion per subunit.</text>
</comment>
<sequence>MRMALDIEKICLERGLKMTEHRRVIAKVIATSEDHPHVEEVYMRANAIDPKISLATVYRTINLLESYRIIEKLELGEGKARYEFKEDDKEHHHHLIDIQSGKIIEFYDEELEILKEKIALKLGYKIVEHRLELFGIPIKQKE</sequence>
<gene>
    <name evidence="10" type="primary">fur_2</name>
    <name evidence="9" type="synonym">fur</name>
    <name evidence="10" type="ORF">NF27_EY01120</name>
</gene>
<keyword evidence="9" id="KW-0963">Cytoplasm</keyword>
<evidence type="ECO:0000256" key="8">
    <source>
        <dbReference type="PIRSR" id="PIRSR602481-2"/>
    </source>
</evidence>
<name>A0A0C1MYM9_9RICK</name>
<comment type="subunit">
    <text evidence="9">Homodimer.</text>
</comment>
<keyword evidence="6 9" id="KW-0238">DNA-binding</keyword>
<dbReference type="PANTHER" id="PTHR33202:SF7">
    <property type="entry name" value="FERRIC UPTAKE REGULATION PROTEIN"/>
    <property type="match status" value="1"/>
</dbReference>
<dbReference type="GO" id="GO:0000976">
    <property type="term" value="F:transcription cis-regulatory region binding"/>
    <property type="evidence" value="ECO:0007669"/>
    <property type="project" value="TreeGrafter"/>
</dbReference>
<evidence type="ECO:0000256" key="1">
    <source>
        <dbReference type="ARBA" id="ARBA00007957"/>
    </source>
</evidence>
<evidence type="ECO:0000313" key="10">
    <source>
        <dbReference type="EMBL" id="KIE05016.1"/>
    </source>
</evidence>
<dbReference type="AlphaFoldDB" id="A0A0C1MYM9"/>
<dbReference type="FunFam" id="1.10.10.10:FF:000051">
    <property type="entry name" value="Fur family transcriptional regulator"/>
    <property type="match status" value="1"/>
</dbReference>
<dbReference type="GO" id="GO:0003700">
    <property type="term" value="F:DNA-binding transcription factor activity"/>
    <property type="evidence" value="ECO:0007669"/>
    <property type="project" value="UniProtKB-UniRule"/>
</dbReference>
<dbReference type="Gene3D" id="1.10.10.10">
    <property type="entry name" value="Winged helix-like DNA-binding domain superfamily/Winged helix DNA-binding domain"/>
    <property type="match status" value="1"/>
</dbReference>
<accession>A0A0C1MYM9</accession>
<dbReference type="EMBL" id="JSWE01000124">
    <property type="protein sequence ID" value="KIE05016.1"/>
    <property type="molecule type" value="Genomic_DNA"/>
</dbReference>
<dbReference type="Proteomes" id="UP000031258">
    <property type="component" value="Unassembled WGS sequence"/>
</dbReference>
<dbReference type="InterPro" id="IPR036388">
    <property type="entry name" value="WH-like_DNA-bd_sf"/>
</dbReference>
<evidence type="ECO:0000256" key="4">
    <source>
        <dbReference type="ARBA" id="ARBA00022833"/>
    </source>
</evidence>
<keyword evidence="5 9" id="KW-0805">Transcription regulation</keyword>
<keyword evidence="7 9" id="KW-0804">Transcription</keyword>
<dbReference type="SUPFAM" id="SSF46785">
    <property type="entry name" value="Winged helix' DNA-binding domain"/>
    <property type="match status" value="1"/>
</dbReference>
<dbReference type="Pfam" id="PF01475">
    <property type="entry name" value="FUR"/>
    <property type="match status" value="1"/>
</dbReference>
<dbReference type="PANTHER" id="PTHR33202">
    <property type="entry name" value="ZINC UPTAKE REGULATION PROTEIN"/>
    <property type="match status" value="1"/>
</dbReference>
<protein>
    <recommendedName>
        <fullName evidence="9">Ferric uptake regulation protein</fullName>
    </recommendedName>
</protein>
<dbReference type="Gene3D" id="3.30.1490.190">
    <property type="match status" value="1"/>
</dbReference>
<comment type="caution">
    <text evidence="10">The sequence shown here is derived from an EMBL/GenBank/DDBJ whole genome shotgun (WGS) entry which is preliminary data.</text>
</comment>
<organism evidence="10 11">
    <name type="scientific">Candidatus Jidaibacter acanthamoebae</name>
    <dbReference type="NCBI Taxonomy" id="86105"/>
    <lineage>
        <taxon>Bacteria</taxon>
        <taxon>Pseudomonadati</taxon>
        <taxon>Pseudomonadota</taxon>
        <taxon>Alphaproteobacteria</taxon>
        <taxon>Rickettsiales</taxon>
        <taxon>Candidatus Midichloriaceae</taxon>
        <taxon>Candidatus Jidaibacter</taxon>
    </lineage>
</organism>
<feature type="binding site" evidence="8">
    <location>
        <position position="112"/>
    </location>
    <ligand>
        <name>Fe cation</name>
        <dbReference type="ChEBI" id="CHEBI:24875"/>
    </ligand>
</feature>
<proteinExistence type="inferred from homology"/>
<keyword evidence="2 9" id="KW-0678">Repressor</keyword>